<evidence type="ECO:0000256" key="1">
    <source>
        <dbReference type="SAM" id="MobiDB-lite"/>
    </source>
</evidence>
<dbReference type="Proteomes" id="UP000442990">
    <property type="component" value="Unassembled WGS sequence"/>
</dbReference>
<dbReference type="RefSeq" id="WP_151471705.1">
    <property type="nucleotide sequence ID" value="NZ_WBKG01000022.1"/>
</dbReference>
<keyword evidence="2" id="KW-1133">Transmembrane helix</keyword>
<dbReference type="EMBL" id="WBKG01000022">
    <property type="protein sequence ID" value="KAB1986050.1"/>
    <property type="molecule type" value="Genomic_DNA"/>
</dbReference>
<feature type="region of interest" description="Disordered" evidence="1">
    <location>
        <begin position="238"/>
        <end position="289"/>
    </location>
</feature>
<sequence>MEILTTCLVSLAAVNIVLGLATRQWRRSVEARMVRQVRAWPGLDAYHADLLSTSEPLCSTDHQPGRLALNSFRAAAVAVRLMSEDGLLDRHGMKPAETAAEPAHPVTAAAFRFLSRYRTVRDPPRVGDIGRDPDFQAAVRAHLNDLFAHAPATRRHLGTTINDLALWCYGLGAAAPAVHAFFMALRTDPGDPYIRQGSFVLASLVFVAALIVLTAQAGNTWHPLEGLETPTALKELAPPREDPVDLAEGSGEIPGDGVGETPGADAGETSTDDGGETSADHGGETPAGE</sequence>
<dbReference type="AlphaFoldDB" id="A0A7J5DB88"/>
<evidence type="ECO:0000313" key="3">
    <source>
        <dbReference type="EMBL" id="KAB1986050.1"/>
    </source>
</evidence>
<proteinExistence type="predicted"/>
<comment type="caution">
    <text evidence="3">The sequence shown here is derived from an EMBL/GenBank/DDBJ whole genome shotgun (WGS) entry which is preliminary data.</text>
</comment>
<reference evidence="3 4" key="1">
    <citation type="submission" date="2019-09" db="EMBL/GenBank/DDBJ databases">
        <title>Isolation and identification of active actinomycetes.</title>
        <authorList>
            <person name="Yu Z."/>
            <person name="Han C."/>
            <person name="Yu B."/>
        </authorList>
    </citation>
    <scope>NUCLEOTIDE SEQUENCE [LARGE SCALE GENOMIC DNA]</scope>
    <source>
        <strain evidence="3 4">NEAU-H2</strain>
    </source>
</reference>
<keyword evidence="2" id="KW-0812">Transmembrane</keyword>
<protein>
    <submittedName>
        <fullName evidence="3">Uncharacterized protein</fullName>
    </submittedName>
</protein>
<evidence type="ECO:0000256" key="2">
    <source>
        <dbReference type="SAM" id="Phobius"/>
    </source>
</evidence>
<keyword evidence="4" id="KW-1185">Reference proteome</keyword>
<name>A0A7J5DB88_9ACTN</name>
<keyword evidence="2" id="KW-0472">Membrane</keyword>
<feature type="transmembrane region" description="Helical" evidence="2">
    <location>
        <begin position="164"/>
        <end position="185"/>
    </location>
</feature>
<organism evidence="3 4">
    <name type="scientific">Streptomyces triticiradicis</name>
    <dbReference type="NCBI Taxonomy" id="2651189"/>
    <lineage>
        <taxon>Bacteria</taxon>
        <taxon>Bacillati</taxon>
        <taxon>Actinomycetota</taxon>
        <taxon>Actinomycetes</taxon>
        <taxon>Kitasatosporales</taxon>
        <taxon>Streptomycetaceae</taxon>
        <taxon>Streptomyces</taxon>
    </lineage>
</organism>
<accession>A0A7J5DB88</accession>
<feature type="transmembrane region" description="Helical" evidence="2">
    <location>
        <begin position="197"/>
        <end position="217"/>
    </location>
</feature>
<evidence type="ECO:0000313" key="4">
    <source>
        <dbReference type="Proteomes" id="UP000442990"/>
    </source>
</evidence>
<gene>
    <name evidence="3" type="ORF">F8144_24810</name>
</gene>